<dbReference type="InterPro" id="IPR036921">
    <property type="entry name" value="PurM-like_N_sf"/>
</dbReference>
<evidence type="ECO:0000313" key="2">
    <source>
        <dbReference type="Proteomes" id="UP000653002"/>
    </source>
</evidence>
<feature type="non-terminal residue" evidence="1">
    <location>
        <position position="1"/>
    </location>
</feature>
<dbReference type="EMBL" id="JAABFR010000165">
    <property type="protein sequence ID" value="MBD4335224.1"/>
    <property type="molecule type" value="Genomic_DNA"/>
</dbReference>
<evidence type="ECO:0000313" key="1">
    <source>
        <dbReference type="EMBL" id="MBD4335224.1"/>
    </source>
</evidence>
<dbReference type="PANTHER" id="PTHR10099">
    <property type="entry name" value="PHOSPHORIBOSYLFORMYLGLYCINAMIDINE SYNTHASE"/>
    <property type="match status" value="1"/>
</dbReference>
<reference evidence="1" key="1">
    <citation type="submission" date="2020-01" db="EMBL/GenBank/DDBJ databases">
        <authorList>
            <person name="Richard D."/>
        </authorList>
    </citation>
    <scope>NUCLEOTIDE SEQUENCE</scope>
    <source>
        <strain evidence="1">JP541</strain>
    </source>
</reference>
<dbReference type="AlphaFoldDB" id="A0A8I0GVU6"/>
<dbReference type="GO" id="GO:0005737">
    <property type="term" value="C:cytoplasm"/>
    <property type="evidence" value="ECO:0007669"/>
    <property type="project" value="TreeGrafter"/>
</dbReference>
<dbReference type="GO" id="GO:0004642">
    <property type="term" value="F:phosphoribosylformylglycinamidine synthase activity"/>
    <property type="evidence" value="ECO:0007669"/>
    <property type="project" value="TreeGrafter"/>
</dbReference>
<dbReference type="Gene3D" id="3.30.1330.10">
    <property type="entry name" value="PurM-like, N-terminal domain"/>
    <property type="match status" value="1"/>
</dbReference>
<dbReference type="PANTHER" id="PTHR10099:SF1">
    <property type="entry name" value="PHOSPHORIBOSYLFORMYLGLYCINAMIDINE SYNTHASE"/>
    <property type="match status" value="1"/>
</dbReference>
<feature type="non-terminal residue" evidence="1">
    <location>
        <position position="78"/>
    </location>
</feature>
<dbReference type="GO" id="GO:0006164">
    <property type="term" value="P:purine nucleotide biosynthetic process"/>
    <property type="evidence" value="ECO:0007669"/>
    <property type="project" value="TreeGrafter"/>
</dbReference>
<sequence>THNHPTEIEPFGGAATCLGGAIRDPLSGRSYVYQAMRVTGSGDPTIPFKDTMHGKLPSRKITTGAAQGYSSYGNQIGL</sequence>
<gene>
    <name evidence="1" type="ORF">GUH15_03850</name>
</gene>
<dbReference type="Proteomes" id="UP000653002">
    <property type="component" value="Unassembled WGS sequence"/>
</dbReference>
<name>A0A8I0GVU6_XANCI</name>
<accession>A0A8I0GVU6</accession>
<proteinExistence type="predicted"/>
<comment type="caution">
    <text evidence="1">The sequence shown here is derived from an EMBL/GenBank/DDBJ whole genome shotgun (WGS) entry which is preliminary data.</text>
</comment>
<dbReference type="SUPFAM" id="SSF55326">
    <property type="entry name" value="PurM N-terminal domain-like"/>
    <property type="match status" value="1"/>
</dbReference>
<organism evidence="1 2">
    <name type="scientific">Xanthomonas citri pv. citri</name>
    <dbReference type="NCBI Taxonomy" id="611301"/>
    <lineage>
        <taxon>Bacteria</taxon>
        <taxon>Pseudomonadati</taxon>
        <taxon>Pseudomonadota</taxon>
        <taxon>Gammaproteobacteria</taxon>
        <taxon>Lysobacterales</taxon>
        <taxon>Lysobacteraceae</taxon>
        <taxon>Xanthomonas</taxon>
    </lineage>
</organism>
<protein>
    <submittedName>
        <fullName evidence="1">Uncharacterized protein</fullName>
    </submittedName>
</protein>